<gene>
    <name evidence="1" type="ORF">FJZ00_04045</name>
</gene>
<evidence type="ECO:0000313" key="2">
    <source>
        <dbReference type="Proteomes" id="UP000703893"/>
    </source>
</evidence>
<name>A0A937X3V4_9BACT</name>
<evidence type="ECO:0000313" key="1">
    <source>
        <dbReference type="EMBL" id="MBM3274297.1"/>
    </source>
</evidence>
<dbReference type="EMBL" id="VGJX01000175">
    <property type="protein sequence ID" value="MBM3274297.1"/>
    <property type="molecule type" value="Genomic_DNA"/>
</dbReference>
<accession>A0A937X3V4</accession>
<protein>
    <submittedName>
        <fullName evidence="1">Uncharacterized protein</fullName>
    </submittedName>
</protein>
<proteinExistence type="predicted"/>
<organism evidence="1 2">
    <name type="scientific">Candidatus Tanganyikabacteria bacterium</name>
    <dbReference type="NCBI Taxonomy" id="2961651"/>
    <lineage>
        <taxon>Bacteria</taxon>
        <taxon>Bacillati</taxon>
        <taxon>Candidatus Sericytochromatia</taxon>
        <taxon>Candidatus Tanganyikabacteria</taxon>
    </lineage>
</organism>
<sequence length="56" mass="6139">MPILPEASVFTRLSAAEDLEAAALWPDRPAWRHFDVECSFCGYRQVNAAGSVFAAP</sequence>
<comment type="caution">
    <text evidence="1">The sequence shown here is derived from an EMBL/GenBank/DDBJ whole genome shotgun (WGS) entry which is preliminary data.</text>
</comment>
<dbReference type="AlphaFoldDB" id="A0A937X3V4"/>
<reference evidence="1 2" key="1">
    <citation type="submission" date="2019-03" db="EMBL/GenBank/DDBJ databases">
        <title>Lake Tanganyika Metagenome-Assembled Genomes (MAGs).</title>
        <authorList>
            <person name="Tran P."/>
        </authorList>
    </citation>
    <scope>NUCLEOTIDE SEQUENCE [LARGE SCALE GENOMIC DNA]</scope>
    <source>
        <strain evidence="1">K_DeepCast_65m_m2_236</strain>
    </source>
</reference>
<dbReference type="Proteomes" id="UP000703893">
    <property type="component" value="Unassembled WGS sequence"/>
</dbReference>